<sequence>MTAHTAATSARITRLAYSLAEAARLLLWTSVLALEYLGKPRSRRSDVRRAVLLRRFLLRMGPLYIKAGQILGTQTGLLTREASAEFRSFFSGLPPMSGAQLARTLRKAYGKPVDQVFASFDPQPIAVGSVAQVHRALRRDGRLVAVKVVKAGVAERINASCAVVSLLLAVGYRLIPPLRALDGPAHFAELRPALTDQCDMLGEAQRQQTVADNFRAHPLLRVPQAHHDLCRPRVLVMEFVEALSGERFAEIGTGRADLARRMQDVFYTMAFLHGYFHVDPHPGNVMFSDDGAIIVLDFGLIGVLSEDDKWNLGSFFYACIRKQWDLAVDRFTRAFVADPGRLGSARAEYEGQLADILRHHFESETTSWSTVGFFDDGTRLLRSYGARVTTVFSLLALGFLTGEGFISRLDPEIDIWKNGRRFTDRFSPYMSEELREHFDIEIGNRVKKSMRIKDDPGRALLAPTHLDRFALPSAYPLIVERAEGARITDIDGNTYIDLSSGYGPHILGYAPKRVVSAIADAAAAGAVNSLGNRAEIELAETIGSAFGADTRVIFSNSGTEAVQMAIRIARAYTGRQRITKFEGHYHGFSDLGLVSSWFRYSGSHTEPAPVANSAGAQQLVVDDTVVLQYGDSASLTRLAQTAHDVAAVIVEPMPSALVAYDPDFLTELRKVCDRSGVVLIFDEVVTGFRVCYGGVQHIVDVRPDLTCLGKIIGGGLACGAVVGKREIVEIAATSGDPFLDVDTRAFVGGTLSGNSVTAAAGLAVLQELLENPGIYVQLDEHTRALKDAMKTAAAKLDIPCDVKAEHSIFSIGFDYAKGKLVRDKLSGSNVKASIALAYYMRRQGVYLPELHTILLNAAHSEQDIADIAQAFSASITEMKQHGLFAA</sequence>
<protein>
    <submittedName>
        <fullName evidence="3">Glutamate-1-semialdehyde 2,1-aminomutase</fullName>
        <ecNumber evidence="3">5.4.3.8</ecNumber>
    </submittedName>
</protein>
<dbReference type="SUPFAM" id="SSF56112">
    <property type="entry name" value="Protein kinase-like (PK-like)"/>
    <property type="match status" value="1"/>
</dbReference>
<dbReference type="CDD" id="cd05121">
    <property type="entry name" value="ABC1_ADCK3-like"/>
    <property type="match status" value="1"/>
</dbReference>
<dbReference type="EC" id="5.4.3.8" evidence="3"/>
<dbReference type="InterPro" id="IPR015424">
    <property type="entry name" value="PyrdxlP-dep_Trfase"/>
</dbReference>
<name>A0A1Z4EN78_9MYCO</name>
<dbReference type="AlphaFoldDB" id="A0A1Z4EN78"/>
<comment type="cofactor">
    <cofactor evidence="1">
        <name>pyridoxal 5'-phosphate</name>
        <dbReference type="ChEBI" id="CHEBI:597326"/>
    </cofactor>
</comment>
<dbReference type="Gene3D" id="3.40.640.10">
    <property type="entry name" value="Type I PLP-dependent aspartate aminotransferase-like (Major domain)"/>
    <property type="match status" value="1"/>
</dbReference>
<dbReference type="RefSeq" id="WP_096442866.1">
    <property type="nucleotide sequence ID" value="NZ_AP018164.1"/>
</dbReference>
<dbReference type="GO" id="GO:0042286">
    <property type="term" value="F:glutamate-1-semialdehyde 2,1-aminomutase activity"/>
    <property type="evidence" value="ECO:0007669"/>
    <property type="project" value="UniProtKB-EC"/>
</dbReference>
<dbReference type="Gene3D" id="3.90.1150.10">
    <property type="entry name" value="Aspartate Aminotransferase, domain 1"/>
    <property type="match status" value="1"/>
</dbReference>
<dbReference type="GO" id="GO:0008483">
    <property type="term" value="F:transaminase activity"/>
    <property type="evidence" value="ECO:0007669"/>
    <property type="project" value="InterPro"/>
</dbReference>
<dbReference type="PANTHER" id="PTHR43713">
    <property type="entry name" value="GLUTAMATE-1-SEMIALDEHYDE 2,1-AMINOMUTASE"/>
    <property type="match status" value="1"/>
</dbReference>
<dbReference type="Pfam" id="PF00202">
    <property type="entry name" value="Aminotran_3"/>
    <property type="match status" value="1"/>
</dbReference>
<dbReference type="InterPro" id="IPR015422">
    <property type="entry name" value="PyrdxlP-dep_Trfase_small"/>
</dbReference>
<dbReference type="InterPro" id="IPR011009">
    <property type="entry name" value="Kinase-like_dom_sf"/>
</dbReference>
<reference evidence="4" key="1">
    <citation type="submission" date="2017-06" db="EMBL/GenBank/DDBJ databases">
        <title>Complete Genome Sequence of Mycobacterium shigaense.</title>
        <authorList>
            <person name="Fukano H."/>
            <person name="Yoshida M."/>
            <person name="Kazumi Y."/>
            <person name="Ogura Y."/>
            <person name="Mitarai S."/>
            <person name="Hayashi T."/>
            <person name="Hoshino Y."/>
        </authorList>
    </citation>
    <scope>NUCLEOTIDE SEQUENCE [LARGE SCALE GENOMIC DNA]</scope>
    <source>
        <strain evidence="4">UN-152</strain>
    </source>
</reference>
<evidence type="ECO:0000313" key="4">
    <source>
        <dbReference type="Proteomes" id="UP000217736"/>
    </source>
</evidence>
<organism evidence="3 4">
    <name type="scientific">Mycobacterium shigaense</name>
    <dbReference type="NCBI Taxonomy" id="722731"/>
    <lineage>
        <taxon>Bacteria</taxon>
        <taxon>Bacillati</taxon>
        <taxon>Actinomycetota</taxon>
        <taxon>Actinomycetes</taxon>
        <taxon>Mycobacteriales</taxon>
        <taxon>Mycobacteriaceae</taxon>
        <taxon>Mycobacterium</taxon>
        <taxon>Mycobacterium simiae complex</taxon>
    </lineage>
</organism>
<dbReference type="Gene3D" id="1.10.510.10">
    <property type="entry name" value="Transferase(Phosphotransferase) domain 1"/>
    <property type="match status" value="1"/>
</dbReference>
<dbReference type="EMBL" id="AP018164">
    <property type="protein sequence ID" value="BAX94463.1"/>
    <property type="molecule type" value="Genomic_DNA"/>
</dbReference>
<dbReference type="Proteomes" id="UP000217736">
    <property type="component" value="Chromosome"/>
</dbReference>
<evidence type="ECO:0000256" key="1">
    <source>
        <dbReference type="ARBA" id="ARBA00001933"/>
    </source>
</evidence>
<dbReference type="SUPFAM" id="SSF53383">
    <property type="entry name" value="PLP-dependent transferases"/>
    <property type="match status" value="1"/>
</dbReference>
<accession>A0A1Z4EN78</accession>
<dbReference type="KEGG" id="mshg:MSG_04342"/>
<dbReference type="OrthoDB" id="9801052at2"/>
<keyword evidence="2" id="KW-0663">Pyridoxal phosphate</keyword>
<keyword evidence="3" id="KW-0413">Isomerase</keyword>
<dbReference type="InterPro" id="IPR004147">
    <property type="entry name" value="ABC1_dom"/>
</dbReference>
<keyword evidence="4" id="KW-1185">Reference proteome</keyword>
<dbReference type="InterPro" id="IPR005814">
    <property type="entry name" value="Aminotrans_3"/>
</dbReference>
<evidence type="ECO:0000256" key="2">
    <source>
        <dbReference type="ARBA" id="ARBA00022898"/>
    </source>
</evidence>
<dbReference type="InterPro" id="IPR015421">
    <property type="entry name" value="PyrdxlP-dep_Trfase_major"/>
</dbReference>
<dbReference type="GO" id="GO:0030170">
    <property type="term" value="F:pyridoxal phosphate binding"/>
    <property type="evidence" value="ECO:0007669"/>
    <property type="project" value="InterPro"/>
</dbReference>
<dbReference type="Pfam" id="PF03109">
    <property type="entry name" value="ABC1"/>
    <property type="match status" value="1"/>
</dbReference>
<proteinExistence type="predicted"/>
<evidence type="ECO:0000313" key="3">
    <source>
        <dbReference type="EMBL" id="BAX94463.1"/>
    </source>
</evidence>
<gene>
    <name evidence="3" type="primary">hemL_2</name>
    <name evidence="3" type="ORF">MSG_04342</name>
</gene>
<dbReference type="PANTHER" id="PTHR43713:SF3">
    <property type="entry name" value="GLUTAMATE-1-SEMIALDEHYDE 2,1-AMINOMUTASE 1, CHLOROPLASTIC-RELATED"/>
    <property type="match status" value="1"/>
</dbReference>